<dbReference type="InterPro" id="IPR007085">
    <property type="entry name" value="DNA/pantothenate-metab_flavo_C"/>
</dbReference>
<dbReference type="Pfam" id="PF04127">
    <property type="entry name" value="DFP"/>
    <property type="match status" value="1"/>
</dbReference>
<evidence type="ECO:0000259" key="3">
    <source>
        <dbReference type="Pfam" id="PF02441"/>
    </source>
</evidence>
<dbReference type="Gene3D" id="3.40.50.1950">
    <property type="entry name" value="Flavin prenyltransferase-like"/>
    <property type="match status" value="1"/>
</dbReference>
<dbReference type="GO" id="GO:0004632">
    <property type="term" value="F:phosphopantothenate--cysteine ligase activity"/>
    <property type="evidence" value="ECO:0007669"/>
    <property type="project" value="InterPro"/>
</dbReference>
<keyword evidence="2" id="KW-0456">Lyase</keyword>
<keyword evidence="1" id="KW-0210">Decarboxylase</keyword>
<dbReference type="PANTHER" id="PTHR14359">
    <property type="entry name" value="HOMO-OLIGOMERIC FLAVIN CONTAINING CYS DECARBOXYLASE FAMILY"/>
    <property type="match status" value="1"/>
</dbReference>
<dbReference type="GO" id="GO:0015937">
    <property type="term" value="P:coenzyme A biosynthetic process"/>
    <property type="evidence" value="ECO:0007669"/>
    <property type="project" value="InterPro"/>
</dbReference>
<dbReference type="NCBIfam" id="TIGR00521">
    <property type="entry name" value="coaBC_dfp"/>
    <property type="match status" value="1"/>
</dbReference>
<dbReference type="Pfam" id="PF02441">
    <property type="entry name" value="Flavoprotein"/>
    <property type="match status" value="1"/>
</dbReference>
<reference evidence="5" key="1">
    <citation type="journal article" date="2015" name="Nature">
        <title>Complex archaea that bridge the gap between prokaryotes and eukaryotes.</title>
        <authorList>
            <person name="Spang A."/>
            <person name="Saw J.H."/>
            <person name="Jorgensen S.L."/>
            <person name="Zaremba-Niedzwiedzka K."/>
            <person name="Martijn J."/>
            <person name="Lind A.E."/>
            <person name="van Eijk R."/>
            <person name="Schleper C."/>
            <person name="Guy L."/>
            <person name="Ettema T.J."/>
        </authorList>
    </citation>
    <scope>NUCLEOTIDE SEQUENCE</scope>
</reference>
<evidence type="ECO:0000313" key="5">
    <source>
        <dbReference type="EMBL" id="KKN59383.1"/>
    </source>
</evidence>
<dbReference type="SUPFAM" id="SSF102645">
    <property type="entry name" value="CoaB-like"/>
    <property type="match status" value="1"/>
</dbReference>
<dbReference type="GO" id="GO:0015941">
    <property type="term" value="P:pantothenate catabolic process"/>
    <property type="evidence" value="ECO:0007669"/>
    <property type="project" value="InterPro"/>
</dbReference>
<comment type="caution">
    <text evidence="5">The sequence shown here is derived from an EMBL/GenBank/DDBJ whole genome shotgun (WGS) entry which is preliminary data.</text>
</comment>
<feature type="domain" description="DNA/pantothenate metabolism flavoprotein C-terminal" evidence="4">
    <location>
        <begin position="182"/>
        <end position="391"/>
    </location>
</feature>
<dbReference type="GO" id="GO:0010181">
    <property type="term" value="F:FMN binding"/>
    <property type="evidence" value="ECO:0007669"/>
    <property type="project" value="InterPro"/>
</dbReference>
<organism evidence="5">
    <name type="scientific">marine sediment metagenome</name>
    <dbReference type="NCBI Taxonomy" id="412755"/>
    <lineage>
        <taxon>unclassified sequences</taxon>
        <taxon>metagenomes</taxon>
        <taxon>ecological metagenomes</taxon>
    </lineage>
</organism>
<evidence type="ECO:0000256" key="1">
    <source>
        <dbReference type="ARBA" id="ARBA00022793"/>
    </source>
</evidence>
<dbReference type="GO" id="GO:0004633">
    <property type="term" value="F:phosphopantothenoylcysteine decarboxylase activity"/>
    <property type="evidence" value="ECO:0007669"/>
    <property type="project" value="InterPro"/>
</dbReference>
<dbReference type="PANTHER" id="PTHR14359:SF6">
    <property type="entry name" value="PHOSPHOPANTOTHENOYLCYSTEINE DECARBOXYLASE"/>
    <property type="match status" value="1"/>
</dbReference>
<dbReference type="InterPro" id="IPR035929">
    <property type="entry name" value="CoaB-like_sf"/>
</dbReference>
<evidence type="ECO:0000259" key="4">
    <source>
        <dbReference type="Pfam" id="PF04127"/>
    </source>
</evidence>
<protein>
    <recommendedName>
        <fullName evidence="6">Flavoprotein domain-containing protein</fullName>
    </recommendedName>
</protein>
<dbReference type="AlphaFoldDB" id="A0A0F9V0K3"/>
<sequence>MAKITLGVCSSVSLYKACEIIRGFQKEKFQVQVILTKNASRLISPLLFSALSGQKALVDPFDEEYQDEIPHVDLAKETSLLLVAPATANMIGKFASGVADDFLSTFYTASNCPVLIAPSMNEAMYLHRQTQENIQKLRAMGVRFVEPEKGYLACKDIGWGRLAAPEKIVEEGLRLIKKSASLKGKTVLVTAGPTREFLDPVRFLTNRSSGKMGYELAEEALRRGAEVILISGPTHIFPPPEAKLKKVQTAQEMEKEVVARFGQADVVIMAAAISDFRFAETSSQKIKKEKLEKKIDVVPTEDVLQKISSKKGAKIIVGFAAETEDVVNNALKKMKKKSLDLIVANNVLDEGIGFESDFNQVSLIFPDGKTIHTERKSKIEISQIILDRVEDILGG</sequence>
<dbReference type="InterPro" id="IPR005252">
    <property type="entry name" value="CoaBC"/>
</dbReference>
<evidence type="ECO:0008006" key="6">
    <source>
        <dbReference type="Google" id="ProtNLM"/>
    </source>
</evidence>
<feature type="domain" description="Flavoprotein" evidence="3">
    <location>
        <begin position="3"/>
        <end position="172"/>
    </location>
</feature>
<dbReference type="GO" id="GO:0071513">
    <property type="term" value="C:phosphopantothenoylcysteine decarboxylase complex"/>
    <property type="evidence" value="ECO:0007669"/>
    <property type="project" value="TreeGrafter"/>
</dbReference>
<dbReference type="InterPro" id="IPR003382">
    <property type="entry name" value="Flavoprotein"/>
</dbReference>
<name>A0A0F9V0K3_9ZZZZ</name>
<dbReference type="HAMAP" id="MF_02225">
    <property type="entry name" value="CoaBC"/>
    <property type="match status" value="1"/>
</dbReference>
<evidence type="ECO:0000256" key="2">
    <source>
        <dbReference type="ARBA" id="ARBA00023239"/>
    </source>
</evidence>
<dbReference type="SUPFAM" id="SSF52507">
    <property type="entry name" value="Homo-oligomeric flavin-containing Cys decarboxylases, HFCD"/>
    <property type="match status" value="1"/>
</dbReference>
<gene>
    <name evidence="5" type="ORF">LCGC14_0542770</name>
</gene>
<proteinExistence type="inferred from homology"/>
<dbReference type="EMBL" id="LAZR01000728">
    <property type="protein sequence ID" value="KKN59383.1"/>
    <property type="molecule type" value="Genomic_DNA"/>
</dbReference>
<accession>A0A0F9V0K3</accession>
<dbReference type="InterPro" id="IPR036551">
    <property type="entry name" value="Flavin_trans-like"/>
</dbReference>
<dbReference type="Gene3D" id="3.40.50.10300">
    <property type="entry name" value="CoaB-like"/>
    <property type="match status" value="1"/>
</dbReference>